<evidence type="ECO:0000256" key="4">
    <source>
        <dbReference type="PIRSR" id="PIRSR000806-1"/>
    </source>
</evidence>
<gene>
    <name evidence="6" type="ORF">CWN80_10575</name>
</gene>
<feature type="binding site" evidence="4">
    <location>
        <position position="185"/>
    </location>
    <ligand>
        <name>substrate</name>
    </ligand>
</feature>
<dbReference type="PANTHER" id="PTHR43511">
    <property type="match status" value="1"/>
</dbReference>
<keyword evidence="7" id="KW-1185">Reference proteome</keyword>
<protein>
    <submittedName>
        <fullName evidence="6">UTP--glucose-1-phosphate uridylyltransferase</fullName>
    </submittedName>
</protein>
<dbReference type="Pfam" id="PF01704">
    <property type="entry name" value="UDPGP"/>
    <property type="match status" value="1"/>
</dbReference>
<feature type="binding site" evidence="5">
    <location>
        <position position="91"/>
    </location>
    <ligand>
        <name>UTP</name>
        <dbReference type="ChEBI" id="CHEBI:46398"/>
    </ligand>
</feature>
<dbReference type="Gene3D" id="2.160.10.10">
    <property type="entry name" value="Hexapeptide repeat proteins"/>
    <property type="match status" value="1"/>
</dbReference>
<dbReference type="InterPro" id="IPR002618">
    <property type="entry name" value="UDPGP_fam"/>
</dbReference>
<dbReference type="SUPFAM" id="SSF53448">
    <property type="entry name" value="Nucleotide-diphospho-sugar transferases"/>
    <property type="match status" value="1"/>
</dbReference>
<dbReference type="EMBL" id="PIPF01000010">
    <property type="protein sequence ID" value="RWU82606.1"/>
    <property type="molecule type" value="Genomic_DNA"/>
</dbReference>
<dbReference type="Gene3D" id="3.90.550.10">
    <property type="entry name" value="Spore Coat Polysaccharide Biosynthesis Protein SpsA, Chain A"/>
    <property type="match status" value="1"/>
</dbReference>
<evidence type="ECO:0000256" key="1">
    <source>
        <dbReference type="ARBA" id="ARBA00010401"/>
    </source>
</evidence>
<comment type="caution">
    <text evidence="6">The sequence shown here is derived from an EMBL/GenBank/DDBJ whole genome shotgun (WGS) entry which is preliminary data.</text>
</comment>
<dbReference type="AlphaFoldDB" id="A0A444B2J4"/>
<evidence type="ECO:0000256" key="3">
    <source>
        <dbReference type="ARBA" id="ARBA00022695"/>
    </source>
</evidence>
<evidence type="ECO:0000313" key="6">
    <source>
        <dbReference type="EMBL" id="RWU82606.1"/>
    </source>
</evidence>
<reference evidence="6 7" key="1">
    <citation type="journal article" date="2009" name="Int. J. Syst. Evol. Microbiol.">
        <title>Janibacter hoylei sp. nov., Bacillus isronensis sp. nov. and Bacillus aryabhattai sp. nov., isolated from cryotubes used for collecting air from the upper atmosphere.</title>
        <authorList>
            <person name="Shivaji S."/>
            <person name="Chaturvedi P."/>
            <person name="Begum Z."/>
            <person name="Pindi P.K."/>
            <person name="Manorama R."/>
            <person name="Padmanaban D.A."/>
            <person name="Shouche Y.S."/>
            <person name="Pawar S."/>
            <person name="Vaishampayan P."/>
            <person name="Dutt C.B."/>
            <person name="Datta G.N."/>
            <person name="Manchanda R.K."/>
            <person name="Rao U.R."/>
            <person name="Bhargava P.M."/>
            <person name="Narlikar J.V."/>
        </authorList>
    </citation>
    <scope>NUCLEOTIDE SEQUENCE [LARGE SCALE GENOMIC DNA]</scope>
    <source>
        <strain evidence="6 7">PVAS-1</strain>
    </source>
</reference>
<accession>A0A444B2J4</accession>
<proteinExistence type="inferred from homology"/>
<evidence type="ECO:0000313" key="7">
    <source>
        <dbReference type="Proteomes" id="UP000288711"/>
    </source>
</evidence>
<dbReference type="InterPro" id="IPR029044">
    <property type="entry name" value="Nucleotide-diphossugar_trans"/>
</dbReference>
<name>A0A444B2J4_9MICO</name>
<feature type="binding site" evidence="5">
    <location>
        <position position="184"/>
    </location>
    <ligand>
        <name>UTP</name>
        <dbReference type="ChEBI" id="CHEBI:46398"/>
    </ligand>
</feature>
<dbReference type="OrthoDB" id="9804758at2"/>
<dbReference type="Proteomes" id="UP000288711">
    <property type="component" value="Unassembled WGS sequence"/>
</dbReference>
<evidence type="ECO:0000256" key="5">
    <source>
        <dbReference type="PIRSR" id="PIRSR000806-2"/>
    </source>
</evidence>
<feature type="binding site" evidence="5">
    <location>
        <position position="362"/>
    </location>
    <ligand>
        <name>UTP</name>
        <dbReference type="ChEBI" id="CHEBI:46398"/>
    </ligand>
</feature>
<keyword evidence="2 6" id="KW-0808">Transferase</keyword>
<dbReference type="RefSeq" id="WP_040881091.1">
    <property type="nucleotide sequence ID" value="NZ_ALWX01000027.1"/>
</dbReference>
<keyword evidence="3 6" id="KW-0548">Nucleotidyltransferase</keyword>
<feature type="binding site" evidence="5">
    <location>
        <position position="156"/>
    </location>
    <ligand>
        <name>UTP</name>
        <dbReference type="ChEBI" id="CHEBI:46398"/>
    </ligand>
</feature>
<dbReference type="GO" id="GO:0006011">
    <property type="term" value="P:UDP-alpha-D-glucose metabolic process"/>
    <property type="evidence" value="ECO:0007669"/>
    <property type="project" value="InterPro"/>
</dbReference>
<dbReference type="GO" id="GO:0003983">
    <property type="term" value="F:UTP:glucose-1-phosphate uridylyltransferase activity"/>
    <property type="evidence" value="ECO:0007669"/>
    <property type="project" value="InterPro"/>
</dbReference>
<sequence>MSREGCARAVERMAAAGVDQRAITVFEHYWEQLAAGEQGMVREDTLEPLVDVPELAALEVDDEARREALARVAVVKLNGGLGTSMGMAGPKAALVARDGQTFLDVIVRQLIALEERFGARPPLVLLNSFRTRERSLEILERYPQMADQALPLDFLQNMEPKLDAETLAPVTWAEDPDLEWCPPGHGDVYVALAASGLLDRMRAAGIRYAFISNSDNLGATCDPDIAAWMVAEGIPFAVEVAERTLNDRKGGHLAVRRSDGQLVLRESAMVVDDDQEHFQDIRRHQWFNTNNLWVDLDRLDQLLRERDGDLGLPIIVNRKTVDPTRPDSTPVIQIESAMGSAVEAFEGSVALRVPRSRFRPVKTTNELLLLRSDVFELDERWRVVSTIDRGDPTVRLDPTYKLIHDFDARFPQGVPSLRECTSLQVTGDVTFGADVRAVGDVEVVATEPATLPEGARLEGRVELPR</sequence>
<dbReference type="PIRSF" id="PIRSF000806">
    <property type="entry name" value="UDPGP"/>
    <property type="match status" value="1"/>
</dbReference>
<evidence type="ECO:0000256" key="2">
    <source>
        <dbReference type="ARBA" id="ARBA00022679"/>
    </source>
</evidence>
<dbReference type="InterPro" id="IPR016267">
    <property type="entry name" value="UDPGP_trans"/>
</dbReference>
<organism evidence="6 7">
    <name type="scientific">Janibacter hoylei PVAS-1</name>
    <dbReference type="NCBI Taxonomy" id="1210046"/>
    <lineage>
        <taxon>Bacteria</taxon>
        <taxon>Bacillati</taxon>
        <taxon>Actinomycetota</taxon>
        <taxon>Actinomycetes</taxon>
        <taxon>Micrococcales</taxon>
        <taxon>Intrasporangiaceae</taxon>
        <taxon>Janibacter</taxon>
    </lineage>
</organism>
<comment type="similarity">
    <text evidence="1">Belongs to the UDPGP type 1 family.</text>
</comment>
<feature type="binding site" evidence="5">
    <location>
        <position position="215"/>
    </location>
    <ligand>
        <name>UTP</name>
        <dbReference type="ChEBI" id="CHEBI:46398"/>
    </ligand>
</feature>